<organism evidence="1 2">
    <name type="scientific">Methylocella tundrae</name>
    <dbReference type="NCBI Taxonomy" id="227605"/>
    <lineage>
        <taxon>Bacteria</taxon>
        <taxon>Pseudomonadati</taxon>
        <taxon>Pseudomonadota</taxon>
        <taxon>Alphaproteobacteria</taxon>
        <taxon>Hyphomicrobiales</taxon>
        <taxon>Beijerinckiaceae</taxon>
        <taxon>Methylocella</taxon>
    </lineage>
</organism>
<gene>
    <name evidence="1" type="ORF">MPC4_20010</name>
</gene>
<evidence type="ECO:0000313" key="1">
    <source>
        <dbReference type="EMBL" id="VTZ49800.1"/>
    </source>
</evidence>
<dbReference type="EMBL" id="CABFMQ020000076">
    <property type="protein sequence ID" value="VTZ49800.1"/>
    <property type="molecule type" value="Genomic_DNA"/>
</dbReference>
<dbReference type="AlphaFoldDB" id="A0A8B6M658"/>
<keyword evidence="2" id="KW-1185">Reference proteome</keyword>
<dbReference type="SUPFAM" id="SSF55961">
    <property type="entry name" value="Bet v1-like"/>
    <property type="match status" value="1"/>
</dbReference>
<dbReference type="RefSeq" id="WP_174512039.1">
    <property type="nucleotide sequence ID" value="NZ_CABFMQ020000076.1"/>
</dbReference>
<dbReference type="Pfam" id="PF10604">
    <property type="entry name" value="Polyketide_cyc2"/>
    <property type="match status" value="1"/>
</dbReference>
<evidence type="ECO:0000313" key="2">
    <source>
        <dbReference type="Proteomes" id="UP000485880"/>
    </source>
</evidence>
<accession>A0A8B6M658</accession>
<comment type="caution">
    <text evidence="1">The sequence shown here is derived from an EMBL/GenBank/DDBJ whole genome shotgun (WGS) entry which is preliminary data.</text>
</comment>
<name>A0A8B6M658_METTU</name>
<proteinExistence type="predicted"/>
<dbReference type="InterPro" id="IPR019587">
    <property type="entry name" value="Polyketide_cyclase/dehydratase"/>
</dbReference>
<dbReference type="Gene3D" id="3.30.530.20">
    <property type="match status" value="1"/>
</dbReference>
<protein>
    <submittedName>
        <fullName evidence="1">Putative Polyketide cyclase / dehydrase and lipid transport</fullName>
    </submittedName>
</protein>
<dbReference type="Proteomes" id="UP000485880">
    <property type="component" value="Unassembled WGS sequence"/>
</dbReference>
<dbReference type="InterPro" id="IPR023393">
    <property type="entry name" value="START-like_dom_sf"/>
</dbReference>
<reference evidence="1 2" key="1">
    <citation type="submission" date="2019-05" db="EMBL/GenBank/DDBJ databases">
        <authorList>
            <person name="Farhan Ul Haque M."/>
        </authorList>
    </citation>
    <scope>NUCLEOTIDE SEQUENCE [LARGE SCALE GENOMIC DNA]</scope>
    <source>
        <strain evidence="1">2</strain>
    </source>
</reference>
<sequence>MPGFSAQIGIKAPAAEVFAFISDVNDMPRYLPTVEKASWSGEDRVHLEGAANGRPYAVDGRLHIDADAMQMSWGSLERESYHGELQVFETDEGSELACRIEFQPHLQTMENLAGAAVPDADFIKAKLDAVLRAAKQAVESQRKAAAGEGELEPANKGDYKLVF</sequence>